<proteinExistence type="predicted"/>
<reference evidence="3" key="1">
    <citation type="submission" date="2018-03" db="EMBL/GenBank/DDBJ databases">
        <authorList>
            <person name="Guldener U."/>
        </authorList>
    </citation>
    <scope>NUCLEOTIDE SEQUENCE [LARGE SCALE GENOMIC DNA]</scope>
    <source>
        <strain evidence="3">ATCC34888</strain>
    </source>
</reference>
<dbReference type="InterPro" id="IPR022742">
    <property type="entry name" value="Hydrolase_4"/>
</dbReference>
<dbReference type="GO" id="GO:0004622">
    <property type="term" value="F:phosphatidylcholine lysophospholipase activity"/>
    <property type="evidence" value="ECO:0007669"/>
    <property type="project" value="TreeGrafter"/>
</dbReference>
<feature type="domain" description="Serine aminopeptidase S33" evidence="2">
    <location>
        <begin position="127"/>
        <end position="240"/>
    </location>
</feature>
<keyword evidence="1" id="KW-0472">Membrane</keyword>
<dbReference type="Gene3D" id="3.40.50.1820">
    <property type="entry name" value="alpha/beta hydrolase"/>
    <property type="match status" value="1"/>
</dbReference>
<evidence type="ECO:0000259" key="2">
    <source>
        <dbReference type="Pfam" id="PF12146"/>
    </source>
</evidence>
<dbReference type="GO" id="GO:0005789">
    <property type="term" value="C:endoplasmic reticulum membrane"/>
    <property type="evidence" value="ECO:0007669"/>
    <property type="project" value="TreeGrafter"/>
</dbReference>
<sequence length="381" mass="41966">MVTPTRAVASSGSSDLLRRSLYLPLGLLAVYTTFFIALLTPTLQRHFIFLHAVQFPFFPSFDQPHKYGLAPGKTRALHLDTRDGERIGVWHVLPEIAYQSLVAREETMEAGQFDESVYETAMREYPTVLYLHGNAMHRAAPWRIAAYSALTSRMDVNVVAIDYRGFGDSSGSPSEAGVVEDAHTAYRWIKQQQGQSSQGVTLFGQSLGTGIAAILATQLAEHDEVGVVLMAPYANLRSLVSDFRLGGVLPLLAPVKAIPFHESILDRCMQTRLDTLATLPRFISAPHTGRLVLLHARDDPVIPFSHSHRLFRALHGAANKPAIHSRNMPGFAHIQRFQPSSTADDATVTLIETHFGGHNQLTEGALDLVRLALRLPSHLSP</sequence>
<evidence type="ECO:0000313" key="4">
    <source>
        <dbReference type="Proteomes" id="UP000325008"/>
    </source>
</evidence>
<keyword evidence="4" id="KW-1185">Reference proteome</keyword>
<dbReference type="Pfam" id="PF12146">
    <property type="entry name" value="Hydrolase_4"/>
    <property type="match status" value="1"/>
</dbReference>
<keyword evidence="1" id="KW-1133">Transmembrane helix</keyword>
<accession>A0A5C3FLW6</accession>
<organism evidence="3 4">
    <name type="scientific">Pseudozyma antarctica</name>
    <name type="common">Yeast</name>
    <name type="synonym">Candida antarctica</name>
    <dbReference type="NCBI Taxonomy" id="84753"/>
    <lineage>
        <taxon>Eukaryota</taxon>
        <taxon>Fungi</taxon>
        <taxon>Dikarya</taxon>
        <taxon>Basidiomycota</taxon>
        <taxon>Ustilaginomycotina</taxon>
        <taxon>Ustilaginomycetes</taxon>
        <taxon>Ustilaginales</taxon>
        <taxon>Ustilaginaceae</taxon>
        <taxon>Moesziomyces</taxon>
    </lineage>
</organism>
<dbReference type="AlphaFoldDB" id="A0A5C3FLW6"/>
<comment type="caution">
    <text evidence="3">The sequence shown here is derived from an EMBL/GenBank/DDBJ whole genome shotgun (WGS) entry which is preliminary data.</text>
</comment>
<evidence type="ECO:0000256" key="1">
    <source>
        <dbReference type="SAM" id="Phobius"/>
    </source>
</evidence>
<dbReference type="PANTHER" id="PTHR12277:SF194">
    <property type="entry name" value="FI04476P"/>
    <property type="match status" value="1"/>
</dbReference>
<dbReference type="GO" id="GO:0006660">
    <property type="term" value="P:phosphatidylserine catabolic process"/>
    <property type="evidence" value="ECO:0007669"/>
    <property type="project" value="TreeGrafter"/>
</dbReference>
<dbReference type="Proteomes" id="UP000325008">
    <property type="component" value="Unassembled WGS sequence"/>
</dbReference>
<keyword evidence="1" id="KW-0812">Transmembrane</keyword>
<feature type="transmembrane region" description="Helical" evidence="1">
    <location>
        <begin position="21"/>
        <end position="39"/>
    </location>
</feature>
<dbReference type="SUPFAM" id="SSF53474">
    <property type="entry name" value="alpha/beta-Hydrolases"/>
    <property type="match status" value="1"/>
</dbReference>
<dbReference type="OrthoDB" id="446723at2759"/>
<evidence type="ECO:0000313" key="3">
    <source>
        <dbReference type="EMBL" id="SPO44481.1"/>
    </source>
</evidence>
<dbReference type="InterPro" id="IPR029058">
    <property type="entry name" value="AB_hydrolase_fold"/>
</dbReference>
<dbReference type="EMBL" id="OOIQ01000003">
    <property type="protein sequence ID" value="SPO44481.1"/>
    <property type="molecule type" value="Genomic_DNA"/>
</dbReference>
<gene>
    <name evidence="3" type="ORF">PSANT_02166</name>
</gene>
<name>A0A5C3FLW6_PSEA2</name>
<dbReference type="GO" id="GO:0052651">
    <property type="term" value="P:monoacylglycerol catabolic process"/>
    <property type="evidence" value="ECO:0007669"/>
    <property type="project" value="TreeGrafter"/>
</dbReference>
<dbReference type="PANTHER" id="PTHR12277">
    <property type="entry name" value="ALPHA/BETA HYDROLASE DOMAIN-CONTAINING PROTEIN"/>
    <property type="match status" value="1"/>
</dbReference>
<dbReference type="GO" id="GO:0047372">
    <property type="term" value="F:monoacylglycerol lipase activity"/>
    <property type="evidence" value="ECO:0007669"/>
    <property type="project" value="TreeGrafter"/>
</dbReference>
<protein>
    <recommendedName>
        <fullName evidence="2">Serine aminopeptidase S33 domain-containing protein</fullName>
    </recommendedName>
</protein>